<proteinExistence type="predicted"/>
<evidence type="ECO:0000313" key="1">
    <source>
        <dbReference type="EMBL" id="CAD7448843.1"/>
    </source>
</evidence>
<name>A0A7R9F8D3_9NEOP</name>
<dbReference type="AlphaFoldDB" id="A0A7R9F8D3"/>
<reference evidence="1" key="1">
    <citation type="submission" date="2020-11" db="EMBL/GenBank/DDBJ databases">
        <authorList>
            <person name="Tran Van P."/>
        </authorList>
    </citation>
    <scope>NUCLEOTIDE SEQUENCE</scope>
</reference>
<dbReference type="EMBL" id="OD570641">
    <property type="protein sequence ID" value="CAD7448843.1"/>
    <property type="molecule type" value="Genomic_DNA"/>
</dbReference>
<gene>
    <name evidence="1" type="ORF">TBIB3V08_LOCUS11123</name>
</gene>
<protein>
    <submittedName>
        <fullName evidence="1">Uncharacterized protein</fullName>
    </submittedName>
</protein>
<organism evidence="1">
    <name type="scientific">Timema bartmani</name>
    <dbReference type="NCBI Taxonomy" id="61472"/>
    <lineage>
        <taxon>Eukaryota</taxon>
        <taxon>Metazoa</taxon>
        <taxon>Ecdysozoa</taxon>
        <taxon>Arthropoda</taxon>
        <taxon>Hexapoda</taxon>
        <taxon>Insecta</taxon>
        <taxon>Pterygota</taxon>
        <taxon>Neoptera</taxon>
        <taxon>Polyneoptera</taxon>
        <taxon>Phasmatodea</taxon>
        <taxon>Timematodea</taxon>
        <taxon>Timematoidea</taxon>
        <taxon>Timematidae</taxon>
        <taxon>Timema</taxon>
    </lineage>
</organism>
<accession>A0A7R9F8D3</accession>
<sequence length="378" mass="42222">MTQFSVEGIFVSRKSADYSHQLSIEQKKGGAGSRNSIDQMSSLLSPSPCEPCLASAHPKPTTLNLDTKDPCFKKRKEDIVYKKKRSRTHYTGDDCTLIDRKEREREELCQNSEIGFSAADGDLEGSAYVVSLGQISARRNCCTRMLEEVPLFRDVQNPVVLSTAVEIAPTPFMPGRSLSQDKSTMTSFYRTGFSWARVNKPIKHPTTFKKDPKVSFDEEDEEAEEEVSVNHQSKINSGAFVHGDVARKELKSQVDEKVYLDEPEFEVDSILSKQPAREPTKKPGFFAKSEESLLTYFSHPIDLPLFPHPHPVAVTSHETMPPDPHPGIGFGWGERAVLGTLSVTCRKFGAVWGHCWPHGAGIINKLPVFGVRYSYPTD</sequence>